<dbReference type="SUPFAM" id="SSF49899">
    <property type="entry name" value="Concanavalin A-like lectins/glucanases"/>
    <property type="match status" value="1"/>
</dbReference>
<name>A0A819M1A7_9BILA</name>
<dbReference type="Pfam" id="PF00251">
    <property type="entry name" value="Glyco_hydro_32N"/>
    <property type="match status" value="1"/>
</dbReference>
<dbReference type="InterPro" id="IPR050551">
    <property type="entry name" value="Fructan_Metab_Enzymes"/>
</dbReference>
<evidence type="ECO:0000256" key="1">
    <source>
        <dbReference type="ARBA" id="ARBA00009902"/>
    </source>
</evidence>
<dbReference type="CDD" id="cd01100">
    <property type="entry name" value="APPLE_Factor_XI_like"/>
    <property type="match status" value="1"/>
</dbReference>
<evidence type="ECO:0000256" key="5">
    <source>
        <dbReference type="ARBA" id="ARBA00023295"/>
    </source>
</evidence>
<dbReference type="GO" id="GO:0006508">
    <property type="term" value="P:proteolysis"/>
    <property type="evidence" value="ECO:0007669"/>
    <property type="project" value="InterPro"/>
</dbReference>
<dbReference type="Gene3D" id="3.50.4.10">
    <property type="entry name" value="Hepatocyte Growth Factor"/>
    <property type="match status" value="1"/>
</dbReference>
<dbReference type="InterPro" id="IPR013189">
    <property type="entry name" value="Glyco_hydro_32_C"/>
</dbReference>
<dbReference type="PROSITE" id="PS00609">
    <property type="entry name" value="GLYCOSYL_HYDROL_F32"/>
    <property type="match status" value="1"/>
</dbReference>
<dbReference type="SUPFAM" id="SSF75005">
    <property type="entry name" value="Arabinanase/levansucrase/invertase"/>
    <property type="match status" value="1"/>
</dbReference>
<sequence>MSIIVILGVTFADDPLRPQYHLMPPKNWLNDPNGPVYYNGYYHMFYQYYPNVVPADQKQWGHSYSTDMVHWIDLPIALLPDQSYDIIGVWTGSTTIVNGIPVIIYTGITNTHQQVQCQARPSNLSDPTLTNWTKSSLNPLITNPDGRDPSTAFQDNKNNYYLIYGYGTQDLGGQAVLFTSKDFLNWTYLHPLHSNHYDTMWECPDIFKLLNYTVLKASLLGRDFWTIGSIDPIKLIFIPMNHDLGEYTQLIDYGKFYASKTFYDPMHKQQIVVGWAAEDDDQAEQRGWQGLLTLPRAIFLSDDDLQIRTRPIEALTTLRDPNTHRQFQDVILGLEIPFELIPNINGTQIEVLINWQFPVNQTLDFGLIVLSTPDGTQRTDIGISTLTNTSVMMNWDFPGFDYFSVPNVTQWFDCQSACDHDNKCHAWTYDTSKQINNNCFLKSGIPLKYASWFCVSGVKQQKINQQLVWIYINRVLSQRNPGASHSPIHGTIWMNSSMINNQFLLELDIFIDHSVIEIFEPQNGRIAITGRVYPEEENAKNLGVYALRIPTTVDNIIIKTLDFWTLTAI</sequence>
<dbReference type="Gene3D" id="2.115.10.20">
    <property type="entry name" value="Glycosyl hydrolase domain, family 43"/>
    <property type="match status" value="1"/>
</dbReference>
<evidence type="ECO:0000256" key="2">
    <source>
        <dbReference type="ARBA" id="ARBA00022737"/>
    </source>
</evidence>
<dbReference type="Proteomes" id="UP000663860">
    <property type="component" value="Unassembled WGS sequence"/>
</dbReference>
<dbReference type="PANTHER" id="PTHR31953">
    <property type="entry name" value="BETA-FRUCTOFURANOSIDASE, INSOLUBLE ISOENZYME CWINV1-RELATED"/>
    <property type="match status" value="1"/>
</dbReference>
<dbReference type="CDD" id="cd18624">
    <property type="entry name" value="GH32_Fruct1-like"/>
    <property type="match status" value="1"/>
</dbReference>
<dbReference type="Proteomes" id="UP000663868">
    <property type="component" value="Unassembled WGS sequence"/>
</dbReference>
<accession>A0A819M1A7</accession>
<dbReference type="InterPro" id="IPR003609">
    <property type="entry name" value="Pan_app"/>
</dbReference>
<dbReference type="GO" id="GO:0004553">
    <property type="term" value="F:hydrolase activity, hydrolyzing O-glycosyl compounds"/>
    <property type="evidence" value="ECO:0007669"/>
    <property type="project" value="InterPro"/>
</dbReference>
<dbReference type="EMBL" id="CAJOBB010002477">
    <property type="protein sequence ID" value="CAF3972218.1"/>
    <property type="molecule type" value="Genomic_DNA"/>
</dbReference>
<evidence type="ECO:0000256" key="3">
    <source>
        <dbReference type="ARBA" id="ARBA00022801"/>
    </source>
</evidence>
<comment type="similarity">
    <text evidence="1 6">Belongs to the glycosyl hydrolase 32 family.</text>
</comment>
<keyword evidence="4" id="KW-1015">Disulfide bond</keyword>
<dbReference type="Pfam" id="PF08244">
    <property type="entry name" value="Glyco_hydro_32C"/>
    <property type="match status" value="1"/>
</dbReference>
<keyword evidence="2" id="KW-0677">Repeat</keyword>
<proteinExistence type="inferred from homology"/>
<keyword evidence="3 6" id="KW-0378">Hydrolase</keyword>
<protein>
    <recommendedName>
        <fullName evidence="7">Apple domain-containing protein</fullName>
    </recommendedName>
</protein>
<dbReference type="AlphaFoldDB" id="A0A819M1A7"/>
<dbReference type="Pfam" id="PF14295">
    <property type="entry name" value="PAN_4"/>
    <property type="match status" value="1"/>
</dbReference>
<dbReference type="EMBL" id="CAJNOE010001343">
    <property type="protein sequence ID" value="CAF1414491.1"/>
    <property type="molecule type" value="Genomic_DNA"/>
</dbReference>
<dbReference type="GO" id="GO:0005975">
    <property type="term" value="P:carbohydrate metabolic process"/>
    <property type="evidence" value="ECO:0007669"/>
    <property type="project" value="InterPro"/>
</dbReference>
<dbReference type="InterPro" id="IPR001362">
    <property type="entry name" value="Glyco_hydro_32"/>
</dbReference>
<dbReference type="SMART" id="SM00640">
    <property type="entry name" value="Glyco_32"/>
    <property type="match status" value="1"/>
</dbReference>
<dbReference type="InterPro" id="IPR013320">
    <property type="entry name" value="ConA-like_dom_sf"/>
</dbReference>
<evidence type="ECO:0000313" key="9">
    <source>
        <dbReference type="EMBL" id="CAF3972218.1"/>
    </source>
</evidence>
<dbReference type="InterPro" id="IPR013148">
    <property type="entry name" value="Glyco_hydro_32_N"/>
</dbReference>
<reference evidence="9" key="1">
    <citation type="submission" date="2021-02" db="EMBL/GenBank/DDBJ databases">
        <authorList>
            <person name="Nowell W R."/>
        </authorList>
    </citation>
    <scope>NUCLEOTIDE SEQUENCE</scope>
</reference>
<dbReference type="SMART" id="SM00223">
    <property type="entry name" value="APPLE"/>
    <property type="match status" value="1"/>
</dbReference>
<comment type="caution">
    <text evidence="9">The sequence shown here is derived from an EMBL/GenBank/DDBJ whole genome shotgun (WGS) entry which is preliminary data.</text>
</comment>
<dbReference type="InterPro" id="IPR000177">
    <property type="entry name" value="Apple"/>
</dbReference>
<evidence type="ECO:0000256" key="6">
    <source>
        <dbReference type="RuleBase" id="RU362110"/>
    </source>
</evidence>
<evidence type="ECO:0000256" key="4">
    <source>
        <dbReference type="ARBA" id="ARBA00023157"/>
    </source>
</evidence>
<keyword evidence="5 6" id="KW-0326">Glycosidase</keyword>
<dbReference type="Gene3D" id="2.60.120.560">
    <property type="entry name" value="Exo-inulinase, domain 1"/>
    <property type="match status" value="1"/>
</dbReference>
<gene>
    <name evidence="8" type="ORF">IZO911_LOCUS40278</name>
    <name evidence="9" type="ORF">KXQ929_LOCUS26842</name>
</gene>
<dbReference type="SUPFAM" id="SSF57414">
    <property type="entry name" value="Hairpin loop containing domain-like"/>
    <property type="match status" value="1"/>
</dbReference>
<evidence type="ECO:0000259" key="7">
    <source>
        <dbReference type="SMART" id="SM00223"/>
    </source>
</evidence>
<evidence type="ECO:0000313" key="10">
    <source>
        <dbReference type="Proteomes" id="UP000663868"/>
    </source>
</evidence>
<dbReference type="InterPro" id="IPR023296">
    <property type="entry name" value="Glyco_hydro_beta-prop_sf"/>
</dbReference>
<dbReference type="InterPro" id="IPR018053">
    <property type="entry name" value="Glyco_hydro_32_AS"/>
</dbReference>
<organism evidence="9 10">
    <name type="scientific">Adineta steineri</name>
    <dbReference type="NCBI Taxonomy" id="433720"/>
    <lineage>
        <taxon>Eukaryota</taxon>
        <taxon>Metazoa</taxon>
        <taxon>Spiralia</taxon>
        <taxon>Gnathifera</taxon>
        <taxon>Rotifera</taxon>
        <taxon>Eurotatoria</taxon>
        <taxon>Bdelloidea</taxon>
        <taxon>Adinetida</taxon>
        <taxon>Adinetidae</taxon>
        <taxon>Adineta</taxon>
    </lineage>
</organism>
<dbReference type="GO" id="GO:0005576">
    <property type="term" value="C:extracellular region"/>
    <property type="evidence" value="ECO:0007669"/>
    <property type="project" value="InterPro"/>
</dbReference>
<feature type="domain" description="Apple" evidence="7">
    <location>
        <begin position="392"/>
        <end position="461"/>
    </location>
</feature>
<evidence type="ECO:0000313" key="8">
    <source>
        <dbReference type="EMBL" id="CAF1414491.1"/>
    </source>
</evidence>